<sequence>MERAVTERIRELLDEAVAGLEPEHRDPVGAVVRRGRAARRRTTALAGIVTFVLLAGGLIAGQRLTGAAPFPTVDGGIEQSATPRVVNGMVVAGAMQLPIPQGWRVVTADPANKCETMARTILLIGSGNRGCQNAVVEVSRARSRNPGGTLIPAKEGNGTSPFDSGIITSPVSITLAGGEPGWLSSDLDSAEMKTGRFPANNYHNELLLPWSQVLVQLRMDGTADRRIIESIRSSPRRGGVLTLPAKVESVNLILSDGYGKKSDPPTVDQVMRLLRGQTDTVRDADACASPGQESVRLIVDPPDPVPGTSNATTVIIAIGDGCQEAVSSTGGRVRLSDTTLFRLKSLLGVGDR</sequence>
<evidence type="ECO:0000313" key="2">
    <source>
        <dbReference type="EMBL" id="GID62335.1"/>
    </source>
</evidence>
<reference evidence="2" key="1">
    <citation type="submission" date="2021-01" db="EMBL/GenBank/DDBJ databases">
        <title>Whole genome shotgun sequence of Actinoplanes cyaneus NBRC 14990.</title>
        <authorList>
            <person name="Komaki H."/>
            <person name="Tamura T."/>
        </authorList>
    </citation>
    <scope>NUCLEOTIDE SEQUENCE</scope>
    <source>
        <strain evidence="2">NBRC 14990</strain>
    </source>
</reference>
<proteinExistence type="predicted"/>
<dbReference type="Proteomes" id="UP000619479">
    <property type="component" value="Unassembled WGS sequence"/>
</dbReference>
<evidence type="ECO:0000313" key="3">
    <source>
        <dbReference type="Proteomes" id="UP000619479"/>
    </source>
</evidence>
<keyword evidence="1" id="KW-1133">Transmembrane helix</keyword>
<dbReference type="EMBL" id="BOMH01000002">
    <property type="protein sequence ID" value="GID62335.1"/>
    <property type="molecule type" value="Genomic_DNA"/>
</dbReference>
<keyword evidence="3" id="KW-1185">Reference proteome</keyword>
<dbReference type="AlphaFoldDB" id="A0A919II57"/>
<name>A0A919II57_9ACTN</name>
<feature type="transmembrane region" description="Helical" evidence="1">
    <location>
        <begin position="43"/>
        <end position="61"/>
    </location>
</feature>
<keyword evidence="1" id="KW-0812">Transmembrane</keyword>
<organism evidence="2 3">
    <name type="scientific">Actinoplanes cyaneus</name>
    <dbReference type="NCBI Taxonomy" id="52696"/>
    <lineage>
        <taxon>Bacteria</taxon>
        <taxon>Bacillati</taxon>
        <taxon>Actinomycetota</taxon>
        <taxon>Actinomycetes</taxon>
        <taxon>Micromonosporales</taxon>
        <taxon>Micromonosporaceae</taxon>
        <taxon>Actinoplanes</taxon>
    </lineage>
</organism>
<gene>
    <name evidence="2" type="ORF">Acy02nite_02160</name>
</gene>
<comment type="caution">
    <text evidence="2">The sequence shown here is derived from an EMBL/GenBank/DDBJ whole genome shotgun (WGS) entry which is preliminary data.</text>
</comment>
<accession>A0A919II57</accession>
<protein>
    <submittedName>
        <fullName evidence="2">Uncharacterized protein</fullName>
    </submittedName>
</protein>
<keyword evidence="1" id="KW-0472">Membrane</keyword>
<evidence type="ECO:0000256" key="1">
    <source>
        <dbReference type="SAM" id="Phobius"/>
    </source>
</evidence>